<evidence type="ECO:0000256" key="2">
    <source>
        <dbReference type="ARBA" id="ARBA00022448"/>
    </source>
</evidence>
<proteinExistence type="inferred from homology"/>
<keyword evidence="4" id="KW-0029">Amino-acid transport</keyword>
<dbReference type="Pfam" id="PF13458">
    <property type="entry name" value="Peripla_BP_6"/>
    <property type="match status" value="1"/>
</dbReference>
<feature type="domain" description="Leucine-binding protein" evidence="5">
    <location>
        <begin position="14"/>
        <end position="360"/>
    </location>
</feature>
<keyword evidence="7" id="KW-1185">Reference proteome</keyword>
<dbReference type="AlphaFoldDB" id="A0A0C2BNT9"/>
<comment type="caution">
    <text evidence="6">The sequence shown here is derived from an EMBL/GenBank/DDBJ whole genome shotgun (WGS) entry which is preliminary data.</text>
</comment>
<keyword evidence="2" id="KW-0813">Transport</keyword>
<dbReference type="InterPro" id="IPR000709">
    <property type="entry name" value="Leu_Ile_Val-bd"/>
</dbReference>
<evidence type="ECO:0000256" key="1">
    <source>
        <dbReference type="ARBA" id="ARBA00010062"/>
    </source>
</evidence>
<name>A0A0C2BNT9_9BURK</name>
<dbReference type="InterPro" id="IPR028081">
    <property type="entry name" value="Leu-bd"/>
</dbReference>
<evidence type="ECO:0000256" key="3">
    <source>
        <dbReference type="ARBA" id="ARBA00022729"/>
    </source>
</evidence>
<evidence type="ECO:0000259" key="5">
    <source>
        <dbReference type="Pfam" id="PF13458"/>
    </source>
</evidence>
<evidence type="ECO:0000313" key="6">
    <source>
        <dbReference type="EMBL" id="KIF82910.1"/>
    </source>
</evidence>
<organism evidence="6 7">
    <name type="scientific">Noviherbaspirillum autotrophicum</name>
    <dbReference type="NCBI Taxonomy" id="709839"/>
    <lineage>
        <taxon>Bacteria</taxon>
        <taxon>Pseudomonadati</taxon>
        <taxon>Pseudomonadota</taxon>
        <taxon>Betaproteobacteria</taxon>
        <taxon>Burkholderiales</taxon>
        <taxon>Oxalobacteraceae</taxon>
        <taxon>Noviherbaspirillum</taxon>
    </lineage>
</organism>
<evidence type="ECO:0000313" key="7">
    <source>
        <dbReference type="Proteomes" id="UP000031572"/>
    </source>
</evidence>
<dbReference type="EMBL" id="JWJG01000028">
    <property type="protein sequence ID" value="KIF82910.1"/>
    <property type="molecule type" value="Genomic_DNA"/>
</dbReference>
<dbReference type="Gene3D" id="3.40.50.2300">
    <property type="match status" value="2"/>
</dbReference>
<comment type="similarity">
    <text evidence="1">Belongs to the leucine-binding protein family.</text>
</comment>
<dbReference type="PANTHER" id="PTHR47235">
    <property type="entry name" value="BLR6548 PROTEIN"/>
    <property type="match status" value="1"/>
</dbReference>
<sequence>MALLAACLAHAEDIRIGIVSGFTGPIAVTAQEVLQATRAYVDQVNAQGGIQGNRLVLVTKDDGYDAAKTAALAEEAIAADKVIGLVNSAGTAPTMALIKSRVLHKYRVPLVGVYSGATVLRGAGTEEIFHTRATYNDEIQKISRLASTLGLHRVAVLYQEDAFGEGVLQSVAAGEKSFNLQLVLKVGYQPGTNDFTAHAQKIVAAQPQAIFLMGVPDAVYQFMKAYHAPAGAAQLYALSFVTPKLLADVAGEEKARGVGISQVVPNPNSAAFALTRDFQALVNSPFGKGVKPSPVALEGYLNIRLLVEAIRMAGPHPTGEKVIQSLSAMQEYRVGGFPIEFSNEKRSGSNYLDIAVVGRNGRLLY</sequence>
<evidence type="ECO:0000256" key="4">
    <source>
        <dbReference type="ARBA" id="ARBA00022970"/>
    </source>
</evidence>
<reference evidence="6 7" key="1">
    <citation type="submission" date="2014-12" db="EMBL/GenBank/DDBJ databases">
        <title>Denitrispirillum autotrophicum gen. nov., sp. nov., Denitrifying, Facultatively Autotrophic Bacteria Isolated from Rice Paddy Soil.</title>
        <authorList>
            <person name="Ishii S."/>
            <person name="Ashida N."/>
            <person name="Ohno H."/>
            <person name="Otsuka S."/>
            <person name="Yokota A."/>
            <person name="Senoo K."/>
        </authorList>
    </citation>
    <scope>NUCLEOTIDE SEQUENCE [LARGE SCALE GENOMIC DNA]</scope>
    <source>
        <strain evidence="6 7">TSA66</strain>
    </source>
</reference>
<keyword evidence="3" id="KW-0732">Signal</keyword>
<dbReference type="Proteomes" id="UP000031572">
    <property type="component" value="Unassembled WGS sequence"/>
</dbReference>
<dbReference type="InterPro" id="IPR028082">
    <property type="entry name" value="Peripla_BP_I"/>
</dbReference>
<dbReference type="PANTHER" id="PTHR47235:SF1">
    <property type="entry name" value="BLR6548 PROTEIN"/>
    <property type="match status" value="1"/>
</dbReference>
<dbReference type="PRINTS" id="PR00337">
    <property type="entry name" value="LEUILEVALBP"/>
</dbReference>
<dbReference type="CDD" id="cd06326">
    <property type="entry name" value="PBP1_ABC_ligand_binding-like"/>
    <property type="match status" value="1"/>
</dbReference>
<protein>
    <recommendedName>
        <fullName evidence="5">Leucine-binding protein domain-containing protein</fullName>
    </recommendedName>
</protein>
<accession>A0A0C2BNT9</accession>
<dbReference type="SUPFAM" id="SSF53822">
    <property type="entry name" value="Periplasmic binding protein-like I"/>
    <property type="match status" value="1"/>
</dbReference>
<dbReference type="STRING" id="709839.TSA66_22125"/>
<gene>
    <name evidence="6" type="ORF">TSA66_22125</name>
</gene>
<dbReference type="GO" id="GO:0006865">
    <property type="term" value="P:amino acid transport"/>
    <property type="evidence" value="ECO:0007669"/>
    <property type="project" value="UniProtKB-KW"/>
</dbReference>